<dbReference type="Proteomes" id="UP000225706">
    <property type="component" value="Unassembled WGS sequence"/>
</dbReference>
<evidence type="ECO:0000256" key="15">
    <source>
        <dbReference type="ARBA" id="ARBA00023180"/>
    </source>
</evidence>
<dbReference type="CDD" id="cd00057">
    <property type="entry name" value="FA58C"/>
    <property type="match status" value="2"/>
</dbReference>
<sequence>MSFTWFNVNSSLDNQKIKYSKDNGSTYTEITLPAGVWTYKSFSEYIKSQTKIGDKTYPITLISDDRIFRVEITLANNYKLDLRGSNFNEVIRFEKVVLSSGTHIGPKMPNLSQDTDIINSHCDLIDHSTVDGQEKDIIICSFSTSVLNPSYSFTLEPKRVTYSPTFTTIYLNWFCVFIIITTNDFITVPTINLHCQETLGMESGTITEEQISVSSREQNVGKSVRLHHTGKTWVADRNRLNQWLQLDLRAQHTKVTRVATQGSSQKNHRVKKYKLQYSNYGVRFQYYREQGQTIAKEFNGNTDESSVVYHDLHPPITARYIRFLPVELKKNTISMRVELYGCRKECGRFLGMQSGEISEEQLGTSSERDSNHSANQGRLHYVHSDKTGSWAAASNDANPWLQVDLVILHTKVTHVATQGSDGHQREWVTKYNLLYGNDTERFYNYTIPRQDTAKVFYGNTDQNTVVYHDLNPPITARYIRFKPVEWQDWISMRVELYGCVQEFTAVFTNLGKNGSQGPHAVGSHYTGQDHDGQVRVSNGTQLWTVPRTGEYRIEAIGASGGYGKESDIKNGGRGARMIGNFNLTKGEIIHVLVGQKGRRGNINRKTAGGGGGTFVVRGSNTPLIIAGGGGGIRNMSKQHLGCDASINTTGNAGYNTLLGTGGSSRRGGNTPDDHKSGGGGGGFLSNGKTAPGNNGPSGKGGKGYLQGGEGGEYQGGFGGGGGLYKSNKGAGGGGGYSGGNGGGKKGESCGGGGGSFNNGTNQQNECCYNSNEHGRVIITFIQ</sequence>
<evidence type="ECO:0000256" key="12">
    <source>
        <dbReference type="ARBA" id="ARBA00023137"/>
    </source>
</evidence>
<dbReference type="FunFam" id="2.60.120.260:FF:000016">
    <property type="entry name" value="Contactin-associated protein-like 4 isoform 1"/>
    <property type="match status" value="1"/>
</dbReference>
<protein>
    <recommendedName>
        <fullName evidence="2">receptor protein-tyrosine kinase</fullName>
        <ecNumber evidence="2">2.7.10.1</ecNumber>
    </recommendedName>
</protein>
<evidence type="ECO:0000256" key="6">
    <source>
        <dbReference type="ARBA" id="ARBA00022729"/>
    </source>
</evidence>
<dbReference type="Pfam" id="PF00754">
    <property type="entry name" value="F5_F8_type_C"/>
    <property type="match status" value="2"/>
</dbReference>
<dbReference type="SUPFAM" id="SSF49785">
    <property type="entry name" value="Galactose-binding domain-like"/>
    <property type="match status" value="2"/>
</dbReference>
<gene>
    <name evidence="18" type="primary">Edil3</name>
    <name evidence="18" type="ORF">AWC38_SpisGene24291</name>
</gene>
<evidence type="ECO:0000256" key="10">
    <source>
        <dbReference type="ARBA" id="ARBA00022989"/>
    </source>
</evidence>
<feature type="domain" description="F5/8 type C" evidence="17">
    <location>
        <begin position="195"/>
        <end position="342"/>
    </location>
</feature>
<reference evidence="19" key="1">
    <citation type="journal article" date="2017" name="bioRxiv">
        <title>Comparative analysis of the genomes of Stylophora pistillata and Acropora digitifera provides evidence for extensive differences between species of corals.</title>
        <authorList>
            <person name="Voolstra C.R."/>
            <person name="Li Y."/>
            <person name="Liew Y.J."/>
            <person name="Baumgarten S."/>
            <person name="Zoccola D."/>
            <person name="Flot J.-F."/>
            <person name="Tambutte S."/>
            <person name="Allemand D."/>
            <person name="Aranda M."/>
        </authorList>
    </citation>
    <scope>NUCLEOTIDE SEQUENCE [LARGE SCALE GENOMIC DNA]</scope>
</reference>
<dbReference type="InterPro" id="IPR055163">
    <property type="entry name" value="ALK/LTK-like_GRD"/>
</dbReference>
<evidence type="ECO:0000256" key="4">
    <source>
        <dbReference type="ARBA" id="ARBA00022679"/>
    </source>
</evidence>
<dbReference type="GO" id="GO:0004714">
    <property type="term" value="F:transmembrane receptor protein tyrosine kinase activity"/>
    <property type="evidence" value="ECO:0007669"/>
    <property type="project" value="UniProtKB-EC"/>
</dbReference>
<keyword evidence="7" id="KW-0547">Nucleotide-binding</keyword>
<dbReference type="InterPro" id="IPR000421">
    <property type="entry name" value="FA58C"/>
</dbReference>
<dbReference type="InterPro" id="IPR008979">
    <property type="entry name" value="Galactose-bd-like_sf"/>
</dbReference>
<keyword evidence="4" id="KW-0808">Transferase</keyword>
<evidence type="ECO:0000256" key="7">
    <source>
        <dbReference type="ARBA" id="ARBA00022741"/>
    </source>
</evidence>
<comment type="subcellular location">
    <subcellularLocation>
        <location evidence="1">Cell membrane</location>
        <topology evidence="1">Single-pass type I membrane protein</topology>
    </subcellularLocation>
</comment>
<dbReference type="GO" id="GO:0005886">
    <property type="term" value="C:plasma membrane"/>
    <property type="evidence" value="ECO:0007669"/>
    <property type="project" value="UniProtKB-SubCell"/>
</dbReference>
<dbReference type="SMART" id="SM00231">
    <property type="entry name" value="FA58C"/>
    <property type="match status" value="2"/>
</dbReference>
<comment type="caution">
    <text evidence="18">The sequence shown here is derived from an EMBL/GenBank/DDBJ whole genome shotgun (WGS) entry which is preliminary data.</text>
</comment>
<keyword evidence="13" id="KW-1015">Disulfide bond</keyword>
<keyword evidence="15" id="KW-0325">Glycoprotein</keyword>
<keyword evidence="12" id="KW-0829">Tyrosine-protein kinase</keyword>
<dbReference type="Gene3D" id="2.60.120.260">
    <property type="entry name" value="Galactose-binding domain-like"/>
    <property type="match status" value="2"/>
</dbReference>
<dbReference type="EMBL" id="LSMT01001821">
    <property type="protein sequence ID" value="PFX11849.1"/>
    <property type="molecule type" value="Genomic_DNA"/>
</dbReference>
<evidence type="ECO:0000256" key="2">
    <source>
        <dbReference type="ARBA" id="ARBA00011902"/>
    </source>
</evidence>
<evidence type="ECO:0000313" key="18">
    <source>
        <dbReference type="EMBL" id="PFX11849.1"/>
    </source>
</evidence>
<evidence type="ECO:0000256" key="14">
    <source>
        <dbReference type="ARBA" id="ARBA00023170"/>
    </source>
</evidence>
<keyword evidence="19" id="KW-1185">Reference proteome</keyword>
<evidence type="ECO:0000256" key="3">
    <source>
        <dbReference type="ARBA" id="ARBA00022475"/>
    </source>
</evidence>
<proteinExistence type="predicted"/>
<evidence type="ECO:0000256" key="5">
    <source>
        <dbReference type="ARBA" id="ARBA00022692"/>
    </source>
</evidence>
<dbReference type="FunFam" id="2.60.120.260:FF:000002">
    <property type="entry name" value="Coagulation factor VIII"/>
    <property type="match status" value="1"/>
</dbReference>
<dbReference type="EC" id="2.7.10.1" evidence="2"/>
<dbReference type="Pfam" id="PF12810">
    <property type="entry name" value="ALK_LTK_GRD"/>
    <property type="match status" value="1"/>
</dbReference>
<evidence type="ECO:0000256" key="13">
    <source>
        <dbReference type="ARBA" id="ARBA00023157"/>
    </source>
</evidence>
<evidence type="ECO:0000256" key="16">
    <source>
        <dbReference type="SAM" id="MobiDB-lite"/>
    </source>
</evidence>
<dbReference type="OrthoDB" id="5982253at2759"/>
<dbReference type="GO" id="GO:0005524">
    <property type="term" value="F:ATP binding"/>
    <property type="evidence" value="ECO:0007669"/>
    <property type="project" value="UniProtKB-KW"/>
</dbReference>
<evidence type="ECO:0000313" key="19">
    <source>
        <dbReference type="Proteomes" id="UP000225706"/>
    </source>
</evidence>
<keyword evidence="11" id="KW-0472">Membrane</keyword>
<keyword evidence="14" id="KW-0675">Receptor</keyword>
<keyword evidence="5" id="KW-0812">Transmembrane</keyword>
<feature type="compositionally biased region" description="Gly residues" evidence="16">
    <location>
        <begin position="695"/>
        <end position="707"/>
    </location>
</feature>
<feature type="domain" description="F5/8 type C" evidence="17">
    <location>
        <begin position="346"/>
        <end position="499"/>
    </location>
</feature>
<name>A0A2B4R4V3_STYPI</name>
<dbReference type="PROSITE" id="PS50022">
    <property type="entry name" value="FA58C_3"/>
    <property type="match status" value="2"/>
</dbReference>
<keyword evidence="10" id="KW-1133">Transmembrane helix</keyword>
<accession>A0A2B4R4V3</accession>
<keyword evidence="9" id="KW-0067">ATP-binding</keyword>
<evidence type="ECO:0000256" key="8">
    <source>
        <dbReference type="ARBA" id="ARBA00022777"/>
    </source>
</evidence>
<dbReference type="PANTHER" id="PTHR24543">
    <property type="entry name" value="MULTICOPPER OXIDASE-RELATED"/>
    <property type="match status" value="1"/>
</dbReference>
<evidence type="ECO:0000256" key="11">
    <source>
        <dbReference type="ARBA" id="ARBA00023136"/>
    </source>
</evidence>
<dbReference type="PROSITE" id="PS01286">
    <property type="entry name" value="FA58C_2"/>
    <property type="match status" value="2"/>
</dbReference>
<dbReference type="AlphaFoldDB" id="A0A2B4R4V3"/>
<feature type="region of interest" description="Disordered" evidence="16">
    <location>
        <begin position="657"/>
        <end position="707"/>
    </location>
</feature>
<evidence type="ECO:0000259" key="17">
    <source>
        <dbReference type="PROSITE" id="PS50022"/>
    </source>
</evidence>
<keyword evidence="6" id="KW-0732">Signal</keyword>
<keyword evidence="8" id="KW-0418">Kinase</keyword>
<organism evidence="18 19">
    <name type="scientific">Stylophora pistillata</name>
    <name type="common">Smooth cauliflower coral</name>
    <dbReference type="NCBI Taxonomy" id="50429"/>
    <lineage>
        <taxon>Eukaryota</taxon>
        <taxon>Metazoa</taxon>
        <taxon>Cnidaria</taxon>
        <taxon>Anthozoa</taxon>
        <taxon>Hexacorallia</taxon>
        <taxon>Scleractinia</taxon>
        <taxon>Astrocoeniina</taxon>
        <taxon>Pocilloporidae</taxon>
        <taxon>Stylophora</taxon>
    </lineage>
</organism>
<evidence type="ECO:0000256" key="9">
    <source>
        <dbReference type="ARBA" id="ARBA00022840"/>
    </source>
</evidence>
<keyword evidence="3" id="KW-1003">Cell membrane</keyword>
<evidence type="ECO:0000256" key="1">
    <source>
        <dbReference type="ARBA" id="ARBA00004251"/>
    </source>
</evidence>